<comment type="caution">
    <text evidence="2">The sequence shown here is derived from an EMBL/GenBank/DDBJ whole genome shotgun (WGS) entry which is preliminary data.</text>
</comment>
<dbReference type="AlphaFoldDB" id="A0A6B0RXE2"/>
<proteinExistence type="predicted"/>
<gene>
    <name evidence="2" type="ORF">E5288_WYG008196</name>
</gene>
<evidence type="ECO:0000313" key="3">
    <source>
        <dbReference type="Proteomes" id="UP000322234"/>
    </source>
</evidence>
<sequence>MASATRWTSEEQREELTAPPPRRETQYKAMLENFKYRIKIQSAARCGNRTDPSHFSEERPGRKPQFWLLL</sequence>
<feature type="region of interest" description="Disordered" evidence="1">
    <location>
        <begin position="1"/>
        <end position="25"/>
    </location>
</feature>
<keyword evidence="3" id="KW-1185">Reference proteome</keyword>
<accession>A0A6B0RXE2</accession>
<protein>
    <submittedName>
        <fullName evidence="2">Uncharacterized protein</fullName>
    </submittedName>
</protein>
<name>A0A6B0RXE2_9CETA</name>
<evidence type="ECO:0000256" key="1">
    <source>
        <dbReference type="SAM" id="MobiDB-lite"/>
    </source>
</evidence>
<feature type="compositionally biased region" description="Basic and acidic residues" evidence="1">
    <location>
        <begin position="8"/>
        <end position="25"/>
    </location>
</feature>
<evidence type="ECO:0000313" key="2">
    <source>
        <dbReference type="EMBL" id="MXQ94808.1"/>
    </source>
</evidence>
<feature type="region of interest" description="Disordered" evidence="1">
    <location>
        <begin position="45"/>
        <end position="64"/>
    </location>
</feature>
<feature type="compositionally biased region" description="Basic and acidic residues" evidence="1">
    <location>
        <begin position="51"/>
        <end position="61"/>
    </location>
</feature>
<reference evidence="2" key="1">
    <citation type="submission" date="2019-10" db="EMBL/GenBank/DDBJ databases">
        <title>The sequence and de novo assembly of the wild yak genome.</title>
        <authorList>
            <person name="Liu Y."/>
        </authorList>
    </citation>
    <scope>NUCLEOTIDE SEQUENCE [LARGE SCALE GENOMIC DNA]</scope>
    <source>
        <strain evidence="2">WY2019</strain>
    </source>
</reference>
<dbReference type="Proteomes" id="UP000322234">
    <property type="component" value="Unassembled WGS sequence"/>
</dbReference>
<organism evidence="2 3">
    <name type="scientific">Bos mutus</name>
    <name type="common">wild yak</name>
    <dbReference type="NCBI Taxonomy" id="72004"/>
    <lineage>
        <taxon>Eukaryota</taxon>
        <taxon>Metazoa</taxon>
        <taxon>Chordata</taxon>
        <taxon>Craniata</taxon>
        <taxon>Vertebrata</taxon>
        <taxon>Euteleostomi</taxon>
        <taxon>Mammalia</taxon>
        <taxon>Eutheria</taxon>
        <taxon>Laurasiatheria</taxon>
        <taxon>Artiodactyla</taxon>
        <taxon>Ruminantia</taxon>
        <taxon>Pecora</taxon>
        <taxon>Bovidae</taxon>
        <taxon>Bovinae</taxon>
        <taxon>Bos</taxon>
    </lineage>
</organism>
<dbReference type="EMBL" id="VBQZ03000121">
    <property type="protein sequence ID" value="MXQ94808.1"/>
    <property type="molecule type" value="Genomic_DNA"/>
</dbReference>